<comment type="caution">
    <text evidence="7">The sequence shown here is derived from an EMBL/GenBank/DDBJ whole genome shotgun (WGS) entry which is preliminary data.</text>
</comment>
<proteinExistence type="predicted"/>
<evidence type="ECO:0000256" key="4">
    <source>
        <dbReference type="ARBA" id="ARBA00022679"/>
    </source>
</evidence>
<evidence type="ECO:0000256" key="5">
    <source>
        <dbReference type="ARBA" id="ARBA00022691"/>
    </source>
</evidence>
<dbReference type="InterPro" id="IPR000878">
    <property type="entry name" value="4pyrrol_Mease"/>
</dbReference>
<accession>A0A4R3K3I1</accession>
<dbReference type="InterPro" id="IPR050714">
    <property type="entry name" value="Cobalamin_biosynth_MTase"/>
</dbReference>
<evidence type="ECO:0000256" key="2">
    <source>
        <dbReference type="ARBA" id="ARBA00022573"/>
    </source>
</evidence>
<evidence type="ECO:0000313" key="7">
    <source>
        <dbReference type="EMBL" id="TCS77268.1"/>
    </source>
</evidence>
<dbReference type="InterPro" id="IPR014777">
    <property type="entry name" value="4pyrrole_Mease_sub1"/>
</dbReference>
<name>A0A4R3K3I1_9FIRM</name>
<dbReference type="Proteomes" id="UP000295188">
    <property type="component" value="Unassembled WGS sequence"/>
</dbReference>
<dbReference type="InterPro" id="IPR035996">
    <property type="entry name" value="4pyrrol_Methylase_sf"/>
</dbReference>
<keyword evidence="8" id="KW-1185">Reference proteome</keyword>
<dbReference type="AlphaFoldDB" id="A0A4R3K3I1"/>
<dbReference type="InterPro" id="IPR014776">
    <property type="entry name" value="4pyrrole_Mease_sub2"/>
</dbReference>
<evidence type="ECO:0000259" key="6">
    <source>
        <dbReference type="Pfam" id="PF00590"/>
    </source>
</evidence>
<gene>
    <name evidence="7" type="ORF">EDC37_11741</name>
</gene>
<reference evidence="7 8" key="1">
    <citation type="submission" date="2019-03" db="EMBL/GenBank/DDBJ databases">
        <title>Genomic Encyclopedia of Type Strains, Phase IV (KMG-IV): sequencing the most valuable type-strain genomes for metagenomic binning, comparative biology and taxonomic classification.</title>
        <authorList>
            <person name="Goeker M."/>
        </authorList>
    </citation>
    <scope>NUCLEOTIDE SEQUENCE [LARGE SCALE GENOMIC DNA]</scope>
    <source>
        <strain evidence="7 8">DSM 20467</strain>
    </source>
</reference>
<dbReference type="CDD" id="cd11644">
    <property type="entry name" value="Precorrin-6Y-MT"/>
    <property type="match status" value="1"/>
</dbReference>
<dbReference type="SUPFAM" id="SSF53790">
    <property type="entry name" value="Tetrapyrrole methylase"/>
    <property type="match status" value="1"/>
</dbReference>
<keyword evidence="5" id="KW-0949">S-adenosyl-L-methionine</keyword>
<dbReference type="Gene3D" id="3.30.950.10">
    <property type="entry name" value="Methyltransferase, Cobalt-precorrin-4 Transmethylase, Domain 2"/>
    <property type="match status" value="1"/>
</dbReference>
<dbReference type="OrthoDB" id="9780707at2"/>
<dbReference type="UniPathway" id="UPA00148"/>
<evidence type="ECO:0000313" key="8">
    <source>
        <dbReference type="Proteomes" id="UP000295188"/>
    </source>
</evidence>
<keyword evidence="2" id="KW-0169">Cobalamin biosynthesis</keyword>
<dbReference type="RefSeq" id="WP_132551042.1">
    <property type="nucleotide sequence ID" value="NZ_SMAA01000017.1"/>
</dbReference>
<dbReference type="NCBIfam" id="TIGR02467">
    <property type="entry name" value="CbiE"/>
    <property type="match status" value="1"/>
</dbReference>
<dbReference type="GO" id="GO:0032259">
    <property type="term" value="P:methylation"/>
    <property type="evidence" value="ECO:0007669"/>
    <property type="project" value="UniProtKB-KW"/>
</dbReference>
<keyword evidence="3 7" id="KW-0489">Methyltransferase</keyword>
<dbReference type="GO" id="GO:0009236">
    <property type="term" value="P:cobalamin biosynthetic process"/>
    <property type="evidence" value="ECO:0007669"/>
    <property type="project" value="UniProtKB-UniPathway"/>
</dbReference>
<dbReference type="EMBL" id="SMAA01000017">
    <property type="protein sequence ID" value="TCS77268.1"/>
    <property type="molecule type" value="Genomic_DNA"/>
</dbReference>
<feature type="domain" description="Tetrapyrrole methylase" evidence="6">
    <location>
        <begin position="5"/>
        <end position="190"/>
    </location>
</feature>
<dbReference type="GO" id="GO:0008276">
    <property type="term" value="F:protein methyltransferase activity"/>
    <property type="evidence" value="ECO:0007669"/>
    <property type="project" value="InterPro"/>
</dbReference>
<dbReference type="PANTHER" id="PTHR43182">
    <property type="entry name" value="COBALT-PRECORRIN-6B C(15)-METHYLTRANSFERASE (DECARBOXYLATING)"/>
    <property type="match status" value="1"/>
</dbReference>
<dbReference type="PANTHER" id="PTHR43182:SF1">
    <property type="entry name" value="COBALT-PRECORRIN-7 C(5)-METHYLTRANSFERASE"/>
    <property type="match status" value="1"/>
</dbReference>
<dbReference type="Gene3D" id="3.40.1010.10">
    <property type="entry name" value="Cobalt-precorrin-4 Transmethylase, Domain 1"/>
    <property type="match status" value="1"/>
</dbReference>
<comment type="pathway">
    <text evidence="1">Cofactor biosynthesis; adenosylcobalamin biosynthesis.</text>
</comment>
<dbReference type="InterPro" id="IPR012818">
    <property type="entry name" value="CbiE"/>
</dbReference>
<protein>
    <submittedName>
        <fullName evidence="7">Precorrin-6Y C5,15-methyltransferase (Decarboxylating)</fullName>
    </submittedName>
</protein>
<evidence type="ECO:0000256" key="3">
    <source>
        <dbReference type="ARBA" id="ARBA00022603"/>
    </source>
</evidence>
<keyword evidence="4 7" id="KW-0808">Transferase</keyword>
<evidence type="ECO:0000256" key="1">
    <source>
        <dbReference type="ARBA" id="ARBA00004953"/>
    </source>
</evidence>
<sequence length="208" mass="22761">MEHNITVVGIGPGARDYILPIALKKINEAKVLVGGKRALADYATEGQKTAPITADIQAAITFIREESLREDVVVMVSGDPGYYSLLPALRNEFALSRLKVIPGISSMQLAFSRIGLPWQNADLMSLHGRLPDYASLAYEKGRLIGMLTDAEHNSQRIAMLLLDAGWPQNTQAYICERLSYPDEKILAVSLLQATARDAVRHCIMVVAG</sequence>
<dbReference type="Pfam" id="PF00590">
    <property type="entry name" value="TP_methylase"/>
    <property type="match status" value="1"/>
</dbReference>
<organism evidence="7 8">
    <name type="scientific">Pectinatus cerevisiiphilus</name>
    <dbReference type="NCBI Taxonomy" id="86956"/>
    <lineage>
        <taxon>Bacteria</taxon>
        <taxon>Bacillati</taxon>
        <taxon>Bacillota</taxon>
        <taxon>Negativicutes</taxon>
        <taxon>Selenomonadales</taxon>
        <taxon>Selenomonadaceae</taxon>
        <taxon>Pectinatus</taxon>
    </lineage>
</organism>